<dbReference type="InterPro" id="IPR007630">
    <property type="entry name" value="RNA_pol_sigma70_r4"/>
</dbReference>
<evidence type="ECO:0000313" key="10">
    <source>
        <dbReference type="Proteomes" id="UP000182491"/>
    </source>
</evidence>
<keyword evidence="5 6" id="KW-0804">Transcription</keyword>
<gene>
    <name evidence="9" type="ORF">SAMN04487941_2322</name>
</gene>
<dbReference type="SUPFAM" id="SSF88659">
    <property type="entry name" value="Sigma3 and sigma4 domains of RNA polymerase sigma factors"/>
    <property type="match status" value="1"/>
</dbReference>
<dbReference type="InterPro" id="IPR036388">
    <property type="entry name" value="WH-like_DNA-bd_sf"/>
</dbReference>
<evidence type="ECO:0000256" key="2">
    <source>
        <dbReference type="ARBA" id="ARBA00023015"/>
    </source>
</evidence>
<sequence length="186" mass="20836">MAPPLQPVVSEEELVARLQVGDKIAFSMLYDNYSAAIYGIILRIVRCEQSAQDITQDTFVKVWSAFPSYDSTRGRLFTWLLNIARHNAIDTVRSPHYRQSKSTHGVDEGTYCEGHVACKALNPECIGIEELVSALKPEQRQIIDMMYFGGYTQSETAENLGLPLGTVKTRTRSAMKALKRLFATSI</sequence>
<reference evidence="10" key="1">
    <citation type="submission" date="2016-10" db="EMBL/GenBank/DDBJ databases">
        <authorList>
            <person name="Varghese N."/>
        </authorList>
    </citation>
    <scope>NUCLEOTIDE SEQUENCE [LARGE SCALE GENOMIC DNA]</scope>
    <source>
        <strain evidence="10">DSM 18820</strain>
    </source>
</reference>
<dbReference type="InterPro" id="IPR007627">
    <property type="entry name" value="RNA_pol_sigma70_r2"/>
</dbReference>
<dbReference type="EMBL" id="FPCA01000002">
    <property type="protein sequence ID" value="SFU74098.1"/>
    <property type="molecule type" value="Genomic_DNA"/>
</dbReference>
<dbReference type="InterPro" id="IPR039425">
    <property type="entry name" value="RNA_pol_sigma-70-like"/>
</dbReference>
<evidence type="ECO:0000256" key="3">
    <source>
        <dbReference type="ARBA" id="ARBA00023082"/>
    </source>
</evidence>
<keyword evidence="2 6" id="KW-0805">Transcription regulation</keyword>
<accession>A0A1I7IMF6</accession>
<evidence type="ECO:0000256" key="6">
    <source>
        <dbReference type="RuleBase" id="RU000716"/>
    </source>
</evidence>
<dbReference type="InterPro" id="IPR013325">
    <property type="entry name" value="RNA_pol_sigma_r2"/>
</dbReference>
<dbReference type="PROSITE" id="PS01063">
    <property type="entry name" value="SIGMA70_ECF"/>
    <property type="match status" value="1"/>
</dbReference>
<dbReference type="Proteomes" id="UP000182491">
    <property type="component" value="Unassembled WGS sequence"/>
</dbReference>
<keyword evidence="3 6" id="KW-0731">Sigma factor</keyword>
<dbReference type="InterPro" id="IPR013324">
    <property type="entry name" value="RNA_pol_sigma_r3/r4-like"/>
</dbReference>
<dbReference type="Gene3D" id="1.10.1740.10">
    <property type="match status" value="1"/>
</dbReference>
<evidence type="ECO:0000256" key="5">
    <source>
        <dbReference type="ARBA" id="ARBA00023163"/>
    </source>
</evidence>
<dbReference type="InterPro" id="IPR000838">
    <property type="entry name" value="RNA_pol_sigma70_ECF_CS"/>
</dbReference>
<dbReference type="SUPFAM" id="SSF88946">
    <property type="entry name" value="Sigma2 domain of RNA polymerase sigma factors"/>
    <property type="match status" value="1"/>
</dbReference>
<proteinExistence type="inferred from homology"/>
<name>A0A1I7IMF6_9BACT</name>
<dbReference type="Pfam" id="PF04542">
    <property type="entry name" value="Sigma70_r2"/>
    <property type="match status" value="1"/>
</dbReference>
<evidence type="ECO:0000259" key="8">
    <source>
        <dbReference type="Pfam" id="PF04545"/>
    </source>
</evidence>
<dbReference type="GO" id="GO:0016987">
    <property type="term" value="F:sigma factor activity"/>
    <property type="evidence" value="ECO:0007669"/>
    <property type="project" value="UniProtKB-KW"/>
</dbReference>
<dbReference type="InterPro" id="IPR014284">
    <property type="entry name" value="RNA_pol_sigma-70_dom"/>
</dbReference>
<dbReference type="GO" id="GO:0006352">
    <property type="term" value="P:DNA-templated transcription initiation"/>
    <property type="evidence" value="ECO:0007669"/>
    <property type="project" value="InterPro"/>
</dbReference>
<comment type="similarity">
    <text evidence="1 6">Belongs to the sigma-70 factor family. ECF subfamily.</text>
</comment>
<protein>
    <recommendedName>
        <fullName evidence="6">RNA polymerase sigma factor</fullName>
    </recommendedName>
</protein>
<dbReference type="Gene3D" id="1.10.10.10">
    <property type="entry name" value="Winged helix-like DNA-binding domain superfamily/Winged helix DNA-binding domain"/>
    <property type="match status" value="1"/>
</dbReference>
<dbReference type="GO" id="GO:0003677">
    <property type="term" value="F:DNA binding"/>
    <property type="evidence" value="ECO:0007669"/>
    <property type="project" value="UniProtKB-KW"/>
</dbReference>
<keyword evidence="10" id="KW-1185">Reference proteome</keyword>
<dbReference type="PANTHER" id="PTHR43133">
    <property type="entry name" value="RNA POLYMERASE ECF-TYPE SIGMA FACTO"/>
    <property type="match status" value="1"/>
</dbReference>
<dbReference type="AlphaFoldDB" id="A0A1I7IMF6"/>
<evidence type="ECO:0000256" key="1">
    <source>
        <dbReference type="ARBA" id="ARBA00010641"/>
    </source>
</evidence>
<dbReference type="STRING" id="388950.GCA_001611675_01219"/>
<dbReference type="CDD" id="cd06171">
    <property type="entry name" value="Sigma70_r4"/>
    <property type="match status" value="1"/>
</dbReference>
<dbReference type="PANTHER" id="PTHR43133:SF62">
    <property type="entry name" value="RNA POLYMERASE SIGMA FACTOR SIGZ"/>
    <property type="match status" value="1"/>
</dbReference>
<evidence type="ECO:0000313" key="9">
    <source>
        <dbReference type="EMBL" id="SFU74098.1"/>
    </source>
</evidence>
<evidence type="ECO:0000256" key="4">
    <source>
        <dbReference type="ARBA" id="ARBA00023125"/>
    </source>
</evidence>
<dbReference type="NCBIfam" id="TIGR02937">
    <property type="entry name" value="sigma70-ECF"/>
    <property type="match status" value="1"/>
</dbReference>
<dbReference type="RefSeq" id="WP_068837326.1">
    <property type="nucleotide sequence ID" value="NZ_BMXC01000002.1"/>
</dbReference>
<organism evidence="9 10">
    <name type="scientific">Pontibacter akesuensis</name>
    <dbReference type="NCBI Taxonomy" id="388950"/>
    <lineage>
        <taxon>Bacteria</taxon>
        <taxon>Pseudomonadati</taxon>
        <taxon>Bacteroidota</taxon>
        <taxon>Cytophagia</taxon>
        <taxon>Cytophagales</taxon>
        <taxon>Hymenobacteraceae</taxon>
        <taxon>Pontibacter</taxon>
    </lineage>
</organism>
<dbReference type="Pfam" id="PF04545">
    <property type="entry name" value="Sigma70_r4"/>
    <property type="match status" value="1"/>
</dbReference>
<keyword evidence="4 6" id="KW-0238">DNA-binding</keyword>
<feature type="domain" description="RNA polymerase sigma-70 region 2" evidence="7">
    <location>
        <begin position="29"/>
        <end position="94"/>
    </location>
</feature>
<evidence type="ECO:0000259" key="7">
    <source>
        <dbReference type="Pfam" id="PF04542"/>
    </source>
</evidence>
<feature type="domain" description="RNA polymerase sigma-70 region 4" evidence="8">
    <location>
        <begin position="133"/>
        <end position="179"/>
    </location>
</feature>